<dbReference type="AlphaFoldDB" id="A0A4U0TML9"/>
<evidence type="ECO:0000256" key="4">
    <source>
        <dbReference type="ARBA" id="ARBA00023242"/>
    </source>
</evidence>
<evidence type="ECO:0008006" key="9">
    <source>
        <dbReference type="Google" id="ProtNLM"/>
    </source>
</evidence>
<feature type="coiled-coil region" evidence="5">
    <location>
        <begin position="166"/>
        <end position="193"/>
    </location>
</feature>
<evidence type="ECO:0000256" key="1">
    <source>
        <dbReference type="ARBA" id="ARBA00004123"/>
    </source>
</evidence>
<dbReference type="Pfam" id="PF05615">
    <property type="entry name" value="THOC7"/>
    <property type="match status" value="1"/>
</dbReference>
<dbReference type="PANTHER" id="PTHR23405">
    <property type="entry name" value="MAINTENANCE OF KILLER 16 MAK16 PROTEIN-RELATED"/>
    <property type="match status" value="1"/>
</dbReference>
<evidence type="ECO:0000256" key="6">
    <source>
        <dbReference type="SAM" id="MobiDB-lite"/>
    </source>
</evidence>
<dbReference type="GO" id="GO:0000445">
    <property type="term" value="C:THO complex part of transcription export complex"/>
    <property type="evidence" value="ECO:0007669"/>
    <property type="project" value="InterPro"/>
</dbReference>
<feature type="compositionally biased region" description="Acidic residues" evidence="6">
    <location>
        <begin position="222"/>
        <end position="235"/>
    </location>
</feature>
<evidence type="ECO:0000256" key="5">
    <source>
        <dbReference type="SAM" id="Coils"/>
    </source>
</evidence>
<accession>A0A4U0TML9</accession>
<dbReference type="PANTHER" id="PTHR23405:SF5">
    <property type="entry name" value="THO COMPLEX SUBUNIT 7 HOMOLOG"/>
    <property type="match status" value="1"/>
</dbReference>
<evidence type="ECO:0000313" key="8">
    <source>
        <dbReference type="Proteomes" id="UP000308549"/>
    </source>
</evidence>
<gene>
    <name evidence="7" type="ORF">B0A50_07157</name>
</gene>
<comment type="caution">
    <text evidence="7">The sequence shown here is derived from an EMBL/GenBank/DDBJ whole genome shotgun (WGS) entry which is preliminary data.</text>
</comment>
<name>A0A4U0TML9_9PEZI</name>
<feature type="compositionally biased region" description="Basic and acidic residues" evidence="6">
    <location>
        <begin position="310"/>
        <end position="322"/>
    </location>
</feature>
<sequence length="344" mass="38335">MARNYGILPEQAQEDALHATRLLPVEERPFARVQKSLLGPESLLQSLPARQLPSPPPEGEEAKGTEETDPEQEAYKRKKFREEVLLDFANLENSILRIQLIQSSNQRERERYATEKAKILETANAVRANTLELRSQLEEAQKVLERRKGYDDLAGKILDDKKLRSRDDCKTEIEKLEKELEDLQQESVEYETTWVGRREQFDKVVAEGEAMRRLIKGIKDDPEAEKEDEDMEDGEDGARGESSRMGTPAPGATPMHGGGETPMLASGDGGGSTPARPSNRFLEVDDATRGSSRAASPSRQTAELSVDVEMMEHEGPPKDSKGMEATAQQVAEPAEGMTEKMDET</sequence>
<feature type="region of interest" description="Disordered" evidence="6">
    <location>
        <begin position="41"/>
        <end position="76"/>
    </location>
</feature>
<dbReference type="GO" id="GO:0006406">
    <property type="term" value="P:mRNA export from nucleus"/>
    <property type="evidence" value="ECO:0007669"/>
    <property type="project" value="TreeGrafter"/>
</dbReference>
<keyword evidence="3 5" id="KW-0175">Coiled coil</keyword>
<dbReference type="Proteomes" id="UP000308549">
    <property type="component" value="Unassembled WGS sequence"/>
</dbReference>
<dbReference type="InterPro" id="IPR008501">
    <property type="entry name" value="THOC7/Mft1"/>
</dbReference>
<reference evidence="7 8" key="1">
    <citation type="submission" date="2017-03" db="EMBL/GenBank/DDBJ databases">
        <title>Genomes of endolithic fungi from Antarctica.</title>
        <authorList>
            <person name="Coleine C."/>
            <person name="Masonjones S."/>
            <person name="Stajich J.E."/>
        </authorList>
    </citation>
    <scope>NUCLEOTIDE SEQUENCE [LARGE SCALE GENOMIC DNA]</scope>
    <source>
        <strain evidence="7 8">CCFEE 6315</strain>
    </source>
</reference>
<comment type="subcellular location">
    <subcellularLocation>
        <location evidence="1">Nucleus</location>
    </subcellularLocation>
</comment>
<dbReference type="GO" id="GO:0006397">
    <property type="term" value="P:mRNA processing"/>
    <property type="evidence" value="ECO:0007669"/>
    <property type="project" value="InterPro"/>
</dbReference>
<protein>
    <recommendedName>
        <fullName evidence="9">Tho complex subunit 7</fullName>
    </recommendedName>
</protein>
<dbReference type="EMBL" id="NAJL01000060">
    <property type="protein sequence ID" value="TKA23127.1"/>
    <property type="molecule type" value="Genomic_DNA"/>
</dbReference>
<organism evidence="7 8">
    <name type="scientific">Salinomyces thailandicus</name>
    <dbReference type="NCBI Taxonomy" id="706561"/>
    <lineage>
        <taxon>Eukaryota</taxon>
        <taxon>Fungi</taxon>
        <taxon>Dikarya</taxon>
        <taxon>Ascomycota</taxon>
        <taxon>Pezizomycotina</taxon>
        <taxon>Dothideomycetes</taxon>
        <taxon>Dothideomycetidae</taxon>
        <taxon>Mycosphaerellales</taxon>
        <taxon>Teratosphaeriaceae</taxon>
        <taxon>Salinomyces</taxon>
    </lineage>
</organism>
<comment type="similarity">
    <text evidence="2">Belongs to the THOC7 family.</text>
</comment>
<feature type="compositionally biased region" description="Polar residues" evidence="6">
    <location>
        <begin position="289"/>
        <end position="303"/>
    </location>
</feature>
<dbReference type="OrthoDB" id="205166at2759"/>
<keyword evidence="4" id="KW-0539">Nucleus</keyword>
<evidence type="ECO:0000256" key="2">
    <source>
        <dbReference type="ARBA" id="ARBA00006482"/>
    </source>
</evidence>
<evidence type="ECO:0000256" key="3">
    <source>
        <dbReference type="ARBA" id="ARBA00023054"/>
    </source>
</evidence>
<feature type="region of interest" description="Disordered" evidence="6">
    <location>
        <begin position="213"/>
        <end position="344"/>
    </location>
</feature>
<evidence type="ECO:0000313" key="7">
    <source>
        <dbReference type="EMBL" id="TKA23127.1"/>
    </source>
</evidence>
<proteinExistence type="inferred from homology"/>
<keyword evidence="8" id="KW-1185">Reference proteome</keyword>